<dbReference type="RefSeq" id="WP_183657990.1">
    <property type="nucleotide sequence ID" value="NZ_JACIJG010000031.1"/>
</dbReference>
<dbReference type="InterPro" id="IPR005190">
    <property type="entry name" value="GlnE_rpt_dom"/>
</dbReference>
<dbReference type="GO" id="GO:0005829">
    <property type="term" value="C:cytosol"/>
    <property type="evidence" value="ECO:0007669"/>
    <property type="project" value="TreeGrafter"/>
</dbReference>
<evidence type="ECO:0000313" key="10">
    <source>
        <dbReference type="EMBL" id="MBB5704452.1"/>
    </source>
</evidence>
<comment type="caution">
    <text evidence="10">The sequence shown here is derived from an EMBL/GenBank/DDBJ whole genome shotgun (WGS) entry which is preliminary data.</text>
</comment>
<evidence type="ECO:0000313" key="11">
    <source>
        <dbReference type="Proteomes" id="UP000555546"/>
    </source>
</evidence>
<dbReference type="SUPFAM" id="SSF81301">
    <property type="entry name" value="Nucleotidyltransferase"/>
    <property type="match status" value="2"/>
</dbReference>
<dbReference type="Gene3D" id="1.20.120.330">
    <property type="entry name" value="Nucleotidyltransferases domain 2"/>
    <property type="match status" value="2"/>
</dbReference>
<dbReference type="EMBL" id="JACIJG010000031">
    <property type="protein sequence ID" value="MBB5704452.1"/>
    <property type="molecule type" value="Genomic_DNA"/>
</dbReference>
<keyword evidence="11" id="KW-1185">Reference proteome</keyword>
<dbReference type="InterPro" id="IPR043519">
    <property type="entry name" value="NT_sf"/>
</dbReference>
<keyword evidence="10" id="KW-0436">Ligase</keyword>
<dbReference type="EC" id="2.7.7.42" evidence="7"/>
<dbReference type="Pfam" id="PF08335">
    <property type="entry name" value="GlnD_UR_UTase"/>
    <property type="match status" value="1"/>
</dbReference>
<keyword evidence="2 7" id="KW-0548">Nucleotidyltransferase</keyword>
<name>A0A7W9B1M1_9HYPH</name>
<feature type="domain" description="PII-uridylyltransferase/Glutamine-synthetase adenylyltransferase" evidence="9">
    <location>
        <begin position="325"/>
        <end position="465"/>
    </location>
</feature>
<dbReference type="GO" id="GO:0008882">
    <property type="term" value="F:[glutamate-ammonia-ligase] adenylyltransferase activity"/>
    <property type="evidence" value="ECO:0007669"/>
    <property type="project" value="UniProtKB-UniRule"/>
</dbReference>
<comment type="cofactor">
    <cofactor evidence="7">
        <name>Mg(2+)</name>
        <dbReference type="ChEBI" id="CHEBI:18420"/>
    </cofactor>
</comment>
<dbReference type="EC" id="2.7.7.89" evidence="7"/>
<keyword evidence="6 7" id="KW-0511">Multifunctional enzyme</keyword>
<feature type="domain" description="Glutamate-ammonia ligase adenylyltransferase repeated" evidence="8">
    <location>
        <begin position="578"/>
        <end position="819"/>
    </location>
</feature>
<dbReference type="GO" id="GO:0000287">
    <property type="term" value="F:magnesium ion binding"/>
    <property type="evidence" value="ECO:0007669"/>
    <property type="project" value="UniProtKB-UniRule"/>
</dbReference>
<evidence type="ECO:0000256" key="4">
    <source>
        <dbReference type="ARBA" id="ARBA00022840"/>
    </source>
</evidence>
<comment type="function">
    <text evidence="7">Involved in the regulation of glutamine synthetase GlnA, a key enzyme in the process to assimilate ammonia. When cellular nitrogen levels are high, the C-terminal adenylyl transferase (AT) inactivates GlnA by covalent transfer of an adenylyl group from ATP to specific tyrosine residue of GlnA, thus reducing its activity. Conversely, when nitrogen levels are low, the N-terminal adenylyl removase (AR) activates GlnA by removing the adenylyl group by phosphorolysis, increasing its activity. The regulatory region of GlnE binds the signal transduction protein PII (GlnB) which indicates the nitrogen status of the cell.</text>
</comment>
<dbReference type="Pfam" id="PF03710">
    <property type="entry name" value="GlnE"/>
    <property type="match status" value="2"/>
</dbReference>
<dbReference type="GO" id="GO:0000820">
    <property type="term" value="P:regulation of glutamine family amino acid metabolic process"/>
    <property type="evidence" value="ECO:0007669"/>
    <property type="project" value="UniProtKB-UniRule"/>
</dbReference>
<dbReference type="InterPro" id="IPR013546">
    <property type="entry name" value="PII_UdlTrfase/GS_AdlTrfase"/>
</dbReference>
<dbReference type="AlphaFoldDB" id="A0A7W9B1M1"/>
<sequence>MAAEDVKGLFFQRNIRVLTPLDAARAKSFLTDLGARAREEELPGVAGLLHKPEAAEFLAAVLDLSPFLREALMRHPRILDRIDSKTPEDALRAILAEISACGSLEGVTEASLMTSLRILKREVHVVIALCDLAGIFDTQATTGWLTDLAEACTGAAVRFLLLDADAAGKIALPDRNNPDRESGWIVLGMGKFGARELNYSSDIDLIVFIDETRPAIGDPYECVETFSRLTRRLVRILQDRTGDGYVFRVDLRLRPDPGSTPLAIPVEAALHYYEGRGQNWERAAMIKARPVAGDRESGNQVLAELSPYVWRKYLDYAAIADVHSIKRQIHAHKGHGDIAVRGHNVKLGRGGIREIEFFVQTQQLIAGGRFPELRGNQTVPMLARLAERGWITDKARDALTREYYFLRDVEHRIQMIADEQTHILPEDDEGFARVAHMMGHADPSVFADVFLDALKVVEKHYAALFEQAPELGASSGNLVFTGDVDDPGTLETLASMGFERPSDICRVIRTWHFGRYRATQSAEARERLTELTPALLKAFAETRRADEALLRFDGFLKGLPAGIQLFSLLQSNPRLLNLIVMIMSAAPRLAEIITRNPHVFDGLLDPAIFSEMPTRAYLEERLRVFLGAASDYEEVLDRLRIFAAEHRFLIGIRLLTGAIDGVRAGRAFSDLAELMIGKAFEAVEAELERRHGKVRGAKVALLAMGKLGSRELTAGSDVDLILLYDHDADADESDGEKPLAPSQYYIRLTQRLIAALSAPTAEGVLYEVDMRLRPSGNKGPVATHIESFGKYQRNEAWTWEHMALTRARPIHGDADFMAQIGSGIDEVLSAPRDTKKIARDVREMRDLIYQEKPPRDDWDFKLKPGGIIDLEFIAQFAALIHKVAKKPRPLGTEEVLSALDPSFADPALADALVAAHRLYTNLSQTIRLCLGGDARRDEFIPGMIDLLCRAADMPDIKRVEHHLAEVAVDVRAAFETLLNV</sequence>
<evidence type="ECO:0000256" key="5">
    <source>
        <dbReference type="ARBA" id="ARBA00022842"/>
    </source>
</evidence>
<protein>
    <recommendedName>
        <fullName evidence="7">Bifunctional glutamine synthetase adenylyltransferase/adenylyl-removing enzyme</fullName>
    </recommendedName>
    <alternativeName>
        <fullName evidence="7">ATP:glutamine synthetase adenylyltransferase</fullName>
    </alternativeName>
    <alternativeName>
        <fullName evidence="7">ATase</fullName>
    </alternativeName>
    <domain>
        <recommendedName>
            <fullName evidence="7">Glutamine synthetase adenylyl-L-tyrosine phosphorylase</fullName>
            <ecNumber evidence="7">2.7.7.89</ecNumber>
        </recommendedName>
        <alternativeName>
            <fullName evidence="7">Adenylyl removase</fullName>
            <shortName evidence="7">AR</shortName>
            <shortName evidence="7">AT-N</shortName>
        </alternativeName>
    </domain>
    <domain>
        <recommendedName>
            <fullName evidence="7">Glutamine synthetase adenylyl transferase</fullName>
            <ecNumber evidence="7">2.7.7.42</ecNumber>
        </recommendedName>
        <alternativeName>
            <fullName evidence="7">Adenylyl transferase</fullName>
            <shortName evidence="7">AT</shortName>
            <shortName evidence="7">AT-C</shortName>
        </alternativeName>
    </domain>
</protein>
<evidence type="ECO:0000256" key="2">
    <source>
        <dbReference type="ARBA" id="ARBA00022695"/>
    </source>
</evidence>
<dbReference type="GO" id="GO:0016874">
    <property type="term" value="F:ligase activity"/>
    <property type="evidence" value="ECO:0007669"/>
    <property type="project" value="UniProtKB-KW"/>
</dbReference>
<evidence type="ECO:0000256" key="1">
    <source>
        <dbReference type="ARBA" id="ARBA00022679"/>
    </source>
</evidence>
<proteinExistence type="inferred from homology"/>
<accession>A0A7W9B1M1</accession>
<gene>
    <name evidence="7" type="primary">glnE</name>
    <name evidence="10" type="ORF">FHS76_004370</name>
</gene>
<evidence type="ECO:0000259" key="8">
    <source>
        <dbReference type="Pfam" id="PF03710"/>
    </source>
</evidence>
<dbReference type="GO" id="GO:0005524">
    <property type="term" value="F:ATP binding"/>
    <property type="evidence" value="ECO:0007669"/>
    <property type="project" value="UniProtKB-UniRule"/>
</dbReference>
<feature type="region of interest" description="Adenylyl transferase" evidence="7">
    <location>
        <begin position="472"/>
        <end position="980"/>
    </location>
</feature>
<organism evidence="10 11">
    <name type="scientific">Brucella daejeonensis</name>
    <dbReference type="NCBI Taxonomy" id="659015"/>
    <lineage>
        <taxon>Bacteria</taxon>
        <taxon>Pseudomonadati</taxon>
        <taxon>Pseudomonadota</taxon>
        <taxon>Alphaproteobacteria</taxon>
        <taxon>Hyphomicrobiales</taxon>
        <taxon>Brucellaceae</taxon>
        <taxon>Brucella/Ochrobactrum group</taxon>
        <taxon>Brucella</taxon>
    </lineage>
</organism>
<dbReference type="Gene3D" id="3.30.460.10">
    <property type="entry name" value="Beta Polymerase, domain 2"/>
    <property type="match status" value="2"/>
</dbReference>
<dbReference type="SUPFAM" id="SSF81593">
    <property type="entry name" value="Nucleotidyltransferase substrate binding subunit/domain"/>
    <property type="match status" value="2"/>
</dbReference>
<keyword evidence="4 7" id="KW-0067">ATP-binding</keyword>
<comment type="catalytic activity">
    <reaction evidence="7">
        <text>[glutamine synthetase]-O(4)-(5'-adenylyl)-L-tyrosine + phosphate = [glutamine synthetase]-L-tyrosine + ADP</text>
        <dbReference type="Rhea" id="RHEA:43716"/>
        <dbReference type="Rhea" id="RHEA-COMP:10660"/>
        <dbReference type="Rhea" id="RHEA-COMP:10661"/>
        <dbReference type="ChEBI" id="CHEBI:43474"/>
        <dbReference type="ChEBI" id="CHEBI:46858"/>
        <dbReference type="ChEBI" id="CHEBI:83624"/>
        <dbReference type="ChEBI" id="CHEBI:456216"/>
        <dbReference type="EC" id="2.7.7.89"/>
    </reaction>
</comment>
<reference evidence="10 11" key="1">
    <citation type="submission" date="2020-08" db="EMBL/GenBank/DDBJ databases">
        <title>Genomic Encyclopedia of Type Strains, Phase IV (KMG-IV): sequencing the most valuable type-strain genomes for metagenomic binning, comparative biology and taxonomic classification.</title>
        <authorList>
            <person name="Goeker M."/>
        </authorList>
    </citation>
    <scope>NUCLEOTIDE SEQUENCE [LARGE SCALE GENOMIC DNA]</scope>
    <source>
        <strain evidence="10 11">DSM 26944</strain>
    </source>
</reference>
<dbReference type="CDD" id="cd05401">
    <property type="entry name" value="NT_GlnE_GlnD_like"/>
    <property type="match status" value="2"/>
</dbReference>
<comment type="similarity">
    <text evidence="7">Belongs to the GlnE family.</text>
</comment>
<keyword evidence="5 7" id="KW-0460">Magnesium</keyword>
<comment type="catalytic activity">
    <reaction evidence="7">
        <text>[glutamine synthetase]-L-tyrosine + ATP = [glutamine synthetase]-O(4)-(5'-adenylyl)-L-tyrosine + diphosphate</text>
        <dbReference type="Rhea" id="RHEA:18589"/>
        <dbReference type="Rhea" id="RHEA-COMP:10660"/>
        <dbReference type="Rhea" id="RHEA-COMP:10661"/>
        <dbReference type="ChEBI" id="CHEBI:30616"/>
        <dbReference type="ChEBI" id="CHEBI:33019"/>
        <dbReference type="ChEBI" id="CHEBI:46858"/>
        <dbReference type="ChEBI" id="CHEBI:83624"/>
        <dbReference type="EC" id="2.7.7.42"/>
    </reaction>
</comment>
<keyword evidence="1 7" id="KW-0808">Transferase</keyword>
<dbReference type="GO" id="GO:0047388">
    <property type="term" value="F:[glutamine synthetase]-adenylyl-L-tyrosine phosphorylase activity"/>
    <property type="evidence" value="ECO:0007669"/>
    <property type="project" value="UniProtKB-EC"/>
</dbReference>
<evidence type="ECO:0000256" key="3">
    <source>
        <dbReference type="ARBA" id="ARBA00022741"/>
    </source>
</evidence>
<dbReference type="PANTHER" id="PTHR30621">
    <property type="entry name" value="GLUTAMINE SYNTHETASE ADENYLYLTRANSFERASE"/>
    <property type="match status" value="1"/>
</dbReference>
<feature type="domain" description="Glutamate-ammonia ligase adenylyltransferase repeated" evidence="8">
    <location>
        <begin position="58"/>
        <end position="302"/>
    </location>
</feature>
<feature type="region of interest" description="Adenylyl removase" evidence="7">
    <location>
        <begin position="1"/>
        <end position="468"/>
    </location>
</feature>
<dbReference type="Gene3D" id="1.20.120.1510">
    <property type="match status" value="1"/>
</dbReference>
<dbReference type="PANTHER" id="PTHR30621:SF0">
    <property type="entry name" value="BIFUNCTIONAL GLUTAMINE SYNTHETASE ADENYLYLTRANSFERASE_ADENYLYL-REMOVING ENZYME"/>
    <property type="match status" value="1"/>
</dbReference>
<dbReference type="Proteomes" id="UP000555546">
    <property type="component" value="Unassembled WGS sequence"/>
</dbReference>
<evidence type="ECO:0000259" key="9">
    <source>
        <dbReference type="Pfam" id="PF08335"/>
    </source>
</evidence>
<dbReference type="NCBIfam" id="NF010706">
    <property type="entry name" value="PRK14108.1"/>
    <property type="match status" value="1"/>
</dbReference>
<dbReference type="HAMAP" id="MF_00802">
    <property type="entry name" value="GlnE"/>
    <property type="match status" value="1"/>
</dbReference>
<evidence type="ECO:0000256" key="6">
    <source>
        <dbReference type="ARBA" id="ARBA00023268"/>
    </source>
</evidence>
<keyword evidence="3 7" id="KW-0547">Nucleotide-binding</keyword>
<dbReference type="InterPro" id="IPR023057">
    <property type="entry name" value="GlnE"/>
</dbReference>
<dbReference type="NCBIfam" id="NF008292">
    <property type="entry name" value="PRK11072.1"/>
    <property type="match status" value="1"/>
</dbReference>
<evidence type="ECO:0000256" key="7">
    <source>
        <dbReference type="HAMAP-Rule" id="MF_00802"/>
    </source>
</evidence>